<dbReference type="PANTHER" id="PTHR42110">
    <property type="entry name" value="L-ASPARAGINASE, PUTATIVE (AFU_ORTHOLOGUE AFUA_3G11890)-RELATED"/>
    <property type="match status" value="1"/>
</dbReference>
<dbReference type="PANTHER" id="PTHR42110:SF1">
    <property type="entry name" value="L-ASPARAGINASE, PUTATIVE (AFU_ORTHOLOGUE AFUA_3G11890)-RELATED"/>
    <property type="match status" value="1"/>
</dbReference>
<dbReference type="AlphaFoldDB" id="A0A538U5B3"/>
<sequence>MRLQIDVLMWRGAIPESRHRIQAAVTDPLGQLAAATEQPDLPTTFRSAAKPFQLLPLVERGHADHWRLSDEELAVMTASHTGSPAHLERVRGILGRLGLTERHLACGYHEPIDAASLAHLRAHPEDRSPVYNNCSGKHAGMLCLALSEGWPVEGYERPEHPVQQLMRRTVAEVCGVSPESLAVAVDGCGVSVFGLPLTGMARAYAWLSAATPDGDPRARALSRIRGAMCAFPRATGGEGRFSTLLMEATGGRVVAKGGAEGLECVGIPSRRLGVAIKCEDGQSRGLAPATVAVLERLGELRDEERVRLEGPRRPVIRNHAGLEVGALEAVVKVLTPAA</sequence>
<evidence type="ECO:0000313" key="2">
    <source>
        <dbReference type="Proteomes" id="UP000319771"/>
    </source>
</evidence>
<dbReference type="Pfam" id="PF06089">
    <property type="entry name" value="Asparaginase_II"/>
    <property type="match status" value="1"/>
</dbReference>
<dbReference type="EMBL" id="VBPB01000186">
    <property type="protein sequence ID" value="TMQ71086.1"/>
    <property type="molecule type" value="Genomic_DNA"/>
</dbReference>
<reference evidence="1 2" key="1">
    <citation type="journal article" date="2019" name="Nat. Microbiol.">
        <title>Mediterranean grassland soil C-N compound turnover is dependent on rainfall and depth, and is mediated by genomically divergent microorganisms.</title>
        <authorList>
            <person name="Diamond S."/>
            <person name="Andeer P.F."/>
            <person name="Li Z."/>
            <person name="Crits-Christoph A."/>
            <person name="Burstein D."/>
            <person name="Anantharaman K."/>
            <person name="Lane K.R."/>
            <person name="Thomas B.C."/>
            <person name="Pan C."/>
            <person name="Northen T.R."/>
            <person name="Banfield J.F."/>
        </authorList>
    </citation>
    <scope>NUCLEOTIDE SEQUENCE [LARGE SCALE GENOMIC DNA]</scope>
    <source>
        <strain evidence="1">WS_11</strain>
    </source>
</reference>
<proteinExistence type="predicted"/>
<accession>A0A538U5B3</accession>
<organism evidence="1 2">
    <name type="scientific">Eiseniibacteriota bacterium</name>
    <dbReference type="NCBI Taxonomy" id="2212470"/>
    <lineage>
        <taxon>Bacteria</taxon>
        <taxon>Candidatus Eiseniibacteriota</taxon>
    </lineage>
</organism>
<dbReference type="InterPro" id="IPR010349">
    <property type="entry name" value="Asparaginase_II"/>
</dbReference>
<gene>
    <name evidence="1" type="ORF">E6K81_10995</name>
</gene>
<name>A0A538U5B3_UNCEI</name>
<evidence type="ECO:0000313" key="1">
    <source>
        <dbReference type="EMBL" id="TMQ71086.1"/>
    </source>
</evidence>
<protein>
    <submittedName>
        <fullName evidence="1">Asparaginase</fullName>
    </submittedName>
</protein>
<dbReference type="Proteomes" id="UP000319771">
    <property type="component" value="Unassembled WGS sequence"/>
</dbReference>
<comment type="caution">
    <text evidence="1">The sequence shown here is derived from an EMBL/GenBank/DDBJ whole genome shotgun (WGS) entry which is preliminary data.</text>
</comment>